<dbReference type="PANTHER" id="PTHR46696:SF1">
    <property type="entry name" value="CYTOCHROME P450 YJIB-RELATED"/>
    <property type="match status" value="1"/>
</dbReference>
<comment type="similarity">
    <text evidence="1 7">Belongs to the cytochrome P450 family.</text>
</comment>
<evidence type="ECO:0000256" key="5">
    <source>
        <dbReference type="ARBA" id="ARBA00023004"/>
    </source>
</evidence>
<dbReference type="AlphaFoldDB" id="A0A2N8PDX6"/>
<name>A0A2N8PDX6_STRNR</name>
<dbReference type="PRINTS" id="PR00385">
    <property type="entry name" value="P450"/>
</dbReference>
<accession>A0A2N8PDX6</accession>
<keyword evidence="5 7" id="KW-0408">Iron</keyword>
<dbReference type="PROSITE" id="PS00086">
    <property type="entry name" value="CYTOCHROME_P450"/>
    <property type="match status" value="1"/>
</dbReference>
<dbReference type="Pfam" id="PF00067">
    <property type="entry name" value="p450"/>
    <property type="match status" value="1"/>
</dbReference>
<keyword evidence="4 7" id="KW-0560">Oxidoreductase</keyword>
<dbReference type="SUPFAM" id="SSF48264">
    <property type="entry name" value="Cytochrome P450"/>
    <property type="match status" value="1"/>
</dbReference>
<keyword evidence="10" id="KW-1185">Reference proteome</keyword>
<reference evidence="10" key="1">
    <citation type="submission" date="2015-09" db="EMBL/GenBank/DDBJ databases">
        <authorList>
            <person name="Graham D.E."/>
            <person name="Mahan K.M."/>
            <person name="Klingeman D.M."/>
            <person name="Fida T."/>
            <person name="Giannone R.J."/>
            <person name="Hettich R.L."/>
            <person name="Parry R.J."/>
            <person name="Spain J.C."/>
        </authorList>
    </citation>
    <scope>NUCLEOTIDE SEQUENCE [LARGE SCALE GENOMIC DNA]</scope>
    <source>
        <strain evidence="10">JCM 4701</strain>
    </source>
</reference>
<proteinExistence type="inferred from homology"/>
<dbReference type="GO" id="GO:0004497">
    <property type="term" value="F:monooxygenase activity"/>
    <property type="evidence" value="ECO:0007669"/>
    <property type="project" value="UniProtKB-KW"/>
</dbReference>
<evidence type="ECO:0000256" key="4">
    <source>
        <dbReference type="ARBA" id="ARBA00023002"/>
    </source>
</evidence>
<dbReference type="Gene3D" id="1.10.630.10">
    <property type="entry name" value="Cytochrome P450"/>
    <property type="match status" value="1"/>
</dbReference>
<evidence type="ECO:0000256" key="7">
    <source>
        <dbReference type="RuleBase" id="RU000461"/>
    </source>
</evidence>
<keyword evidence="3 7" id="KW-0479">Metal-binding</keyword>
<dbReference type="InterPro" id="IPR036396">
    <property type="entry name" value="Cyt_P450_sf"/>
</dbReference>
<dbReference type="PRINTS" id="PR00359">
    <property type="entry name" value="BP450"/>
</dbReference>
<evidence type="ECO:0000256" key="8">
    <source>
        <dbReference type="SAM" id="MobiDB-lite"/>
    </source>
</evidence>
<dbReference type="FunFam" id="1.10.630.10:FF:000018">
    <property type="entry name" value="Cytochrome P450 monooxygenase"/>
    <property type="match status" value="1"/>
</dbReference>
<dbReference type="EMBL" id="LJSN01000003">
    <property type="protein sequence ID" value="PNE39212.1"/>
    <property type="molecule type" value="Genomic_DNA"/>
</dbReference>
<evidence type="ECO:0000313" key="9">
    <source>
        <dbReference type="EMBL" id="PNE39212.1"/>
    </source>
</evidence>
<gene>
    <name evidence="9" type="ORF">AOB60_35500</name>
</gene>
<comment type="caution">
    <text evidence="9">The sequence shown here is derived from an EMBL/GenBank/DDBJ whole genome shotgun (WGS) entry which is preliminary data.</text>
</comment>
<protein>
    <submittedName>
        <fullName evidence="9">Cytochrome</fullName>
    </submittedName>
</protein>
<feature type="compositionally biased region" description="Polar residues" evidence="8">
    <location>
        <begin position="1"/>
        <end position="15"/>
    </location>
</feature>
<dbReference type="Proteomes" id="UP000236047">
    <property type="component" value="Unassembled WGS sequence"/>
</dbReference>
<feature type="region of interest" description="Disordered" evidence="8">
    <location>
        <begin position="1"/>
        <end position="23"/>
    </location>
</feature>
<dbReference type="GO" id="GO:0005506">
    <property type="term" value="F:iron ion binding"/>
    <property type="evidence" value="ECO:0007669"/>
    <property type="project" value="InterPro"/>
</dbReference>
<dbReference type="InterPro" id="IPR017972">
    <property type="entry name" value="Cyt_P450_CS"/>
</dbReference>
<dbReference type="PANTHER" id="PTHR46696">
    <property type="entry name" value="P450, PUTATIVE (EUROFUNG)-RELATED"/>
    <property type="match status" value="1"/>
</dbReference>
<dbReference type="GO" id="GO:0016705">
    <property type="term" value="F:oxidoreductase activity, acting on paired donors, with incorporation or reduction of molecular oxygen"/>
    <property type="evidence" value="ECO:0007669"/>
    <property type="project" value="InterPro"/>
</dbReference>
<dbReference type="InterPro" id="IPR002397">
    <property type="entry name" value="Cyt_P450_B"/>
</dbReference>
<keyword evidence="6 7" id="KW-0503">Monooxygenase</keyword>
<dbReference type="GO" id="GO:0020037">
    <property type="term" value="F:heme binding"/>
    <property type="evidence" value="ECO:0007669"/>
    <property type="project" value="InterPro"/>
</dbReference>
<evidence type="ECO:0000256" key="6">
    <source>
        <dbReference type="ARBA" id="ARBA00023033"/>
    </source>
</evidence>
<evidence type="ECO:0000256" key="3">
    <source>
        <dbReference type="ARBA" id="ARBA00022723"/>
    </source>
</evidence>
<dbReference type="InterPro" id="IPR001128">
    <property type="entry name" value="Cyt_P450"/>
</dbReference>
<sequence length="403" mass="44352">MSDSQSAPTLPTTRSHLFDPPEEYGRLREAEPVSRLSFPDGTLGWLVTRQEDVRAVLADPRFSTYMARNSSPVRAMPPEESGELPPGVFISMDAPDHTYYRRLLTGQFTVRRTRALVPRIEQIVNGRLDVMERAGGTVDLVQEFALPVAALVICELLGVSYDDREYLQEVSEIMMSSQLPTSELAAASAGLEAYLLDLVRTKRSRPVDDIISGLVTGDNELPDEEVAGMALPLLLAGYDATANMLALGTLALLLNPDQLDPLRGDDQVAQDNLVEELLRYLTTVHLGTIRGAKEDIEVGGKLVRAGEIVVGSLAAANRDPQCYADPDRLDVTRGRTSHLAFGHGAHQCLGQQLARVVLKVGYRELFRRFPTLRLAVPPEEIETLDDKVMYGVYALPVTWSNSE</sequence>
<evidence type="ECO:0000256" key="2">
    <source>
        <dbReference type="ARBA" id="ARBA00022617"/>
    </source>
</evidence>
<evidence type="ECO:0000313" key="10">
    <source>
        <dbReference type="Proteomes" id="UP000236047"/>
    </source>
</evidence>
<organism evidence="9 10">
    <name type="scientific">Streptomyces noursei</name>
    <name type="common">Streptomyces albulus</name>
    <dbReference type="NCBI Taxonomy" id="1971"/>
    <lineage>
        <taxon>Bacteria</taxon>
        <taxon>Bacillati</taxon>
        <taxon>Actinomycetota</taxon>
        <taxon>Actinomycetes</taxon>
        <taxon>Kitasatosporales</taxon>
        <taxon>Streptomycetaceae</taxon>
        <taxon>Streptomyces</taxon>
    </lineage>
</organism>
<evidence type="ECO:0000256" key="1">
    <source>
        <dbReference type="ARBA" id="ARBA00010617"/>
    </source>
</evidence>
<keyword evidence="2 7" id="KW-0349">Heme</keyword>
<dbReference type="CDD" id="cd11030">
    <property type="entry name" value="CYP105-like"/>
    <property type="match status" value="1"/>
</dbReference>
<dbReference type="RefSeq" id="WP_102926165.1">
    <property type="nucleotide sequence ID" value="NZ_LJSN01000003.1"/>
</dbReference>